<sequence>MFYKEFMLKKIGYTLCLLLVYLGCTAQSSRDLFYFLSADSLLGVKDGEDNIVIPAKHEPFWVDEEDFSNAITDRIILLLPHGSRPQKQPYSYGLAYDREGHIRYAPYLFDNGPDYIVEGLRRYVENGKMGFVDRDGNKVIPAQWDWASAFNCGIAMVCNHCQFDYTKDQEHPPLDLSKAKTMFIDQQGNEIIPLKRRHHAKDLILNGVYFSYPFHYSRQEKKLFKPLNDVNKRISKAYFVNWFSPLSPKERTLHYEIVERPSTHFPYHIIQAFYRLNSGEYQKADLQFCADTKGEIYYLPFDQDVDRKIPLLDWLINDEADARHYSKEHGDAPYRY</sequence>
<organism evidence="1 2">
    <name type="scientific">Olivibacter ginsenosidimutans</name>
    <dbReference type="NCBI Taxonomy" id="1176537"/>
    <lineage>
        <taxon>Bacteria</taxon>
        <taxon>Pseudomonadati</taxon>
        <taxon>Bacteroidota</taxon>
        <taxon>Sphingobacteriia</taxon>
        <taxon>Sphingobacteriales</taxon>
        <taxon>Sphingobacteriaceae</taxon>
        <taxon>Olivibacter</taxon>
    </lineage>
</organism>
<dbReference type="InterPro" id="IPR032774">
    <property type="entry name" value="WG_beta_rep"/>
</dbReference>
<evidence type="ECO:0008006" key="3">
    <source>
        <dbReference type="Google" id="ProtNLM"/>
    </source>
</evidence>
<proteinExistence type="predicted"/>
<gene>
    <name evidence="1" type="ORF">GCM10023231_34010</name>
</gene>
<reference evidence="2" key="1">
    <citation type="journal article" date="2019" name="Int. J. Syst. Evol. Microbiol.">
        <title>The Global Catalogue of Microorganisms (GCM) 10K type strain sequencing project: providing services to taxonomists for standard genome sequencing and annotation.</title>
        <authorList>
            <consortium name="The Broad Institute Genomics Platform"/>
            <consortium name="The Broad Institute Genome Sequencing Center for Infectious Disease"/>
            <person name="Wu L."/>
            <person name="Ma J."/>
        </authorList>
    </citation>
    <scope>NUCLEOTIDE SEQUENCE [LARGE SCALE GENOMIC DNA]</scope>
    <source>
        <strain evidence="2">JCM 18200</strain>
    </source>
</reference>
<dbReference type="Proteomes" id="UP001501411">
    <property type="component" value="Unassembled WGS sequence"/>
</dbReference>
<evidence type="ECO:0000313" key="2">
    <source>
        <dbReference type="Proteomes" id="UP001501411"/>
    </source>
</evidence>
<comment type="caution">
    <text evidence="1">The sequence shown here is derived from an EMBL/GenBank/DDBJ whole genome shotgun (WGS) entry which is preliminary data.</text>
</comment>
<keyword evidence="2" id="KW-1185">Reference proteome</keyword>
<name>A0ABP9C1C5_9SPHI</name>
<dbReference type="EMBL" id="BAABIQ010000042">
    <property type="protein sequence ID" value="GAA4802242.1"/>
    <property type="molecule type" value="Genomic_DNA"/>
</dbReference>
<dbReference type="Pfam" id="PF14903">
    <property type="entry name" value="WG_beta_rep"/>
    <property type="match status" value="1"/>
</dbReference>
<protein>
    <recommendedName>
        <fullName evidence="3">WG repeat-containing protein</fullName>
    </recommendedName>
</protein>
<accession>A0ABP9C1C5</accession>
<evidence type="ECO:0000313" key="1">
    <source>
        <dbReference type="EMBL" id="GAA4802242.1"/>
    </source>
</evidence>